<dbReference type="Proteomes" id="UP000008827">
    <property type="component" value="Chromosome 13"/>
</dbReference>
<dbReference type="Gramene" id="KRH20310">
    <property type="protein sequence ID" value="KRH20310"/>
    <property type="gene ID" value="GLYMA_13G169400"/>
</dbReference>
<name>A0A0R0GQ12_SOYBN</name>
<dbReference type="InParanoid" id="A0A0R0GQ12"/>
<dbReference type="EMBL" id="CM000846">
    <property type="protein sequence ID" value="KRH20310.1"/>
    <property type="molecule type" value="Genomic_DNA"/>
</dbReference>
<evidence type="ECO:0000313" key="2">
    <source>
        <dbReference type="EnsemblPlants" id="KRH20310"/>
    </source>
</evidence>
<proteinExistence type="predicted"/>
<organism evidence="1">
    <name type="scientific">Glycine max</name>
    <name type="common">Soybean</name>
    <name type="synonym">Glycine hispida</name>
    <dbReference type="NCBI Taxonomy" id="3847"/>
    <lineage>
        <taxon>Eukaryota</taxon>
        <taxon>Viridiplantae</taxon>
        <taxon>Streptophyta</taxon>
        <taxon>Embryophyta</taxon>
        <taxon>Tracheophyta</taxon>
        <taxon>Spermatophyta</taxon>
        <taxon>Magnoliopsida</taxon>
        <taxon>eudicotyledons</taxon>
        <taxon>Gunneridae</taxon>
        <taxon>Pentapetalae</taxon>
        <taxon>rosids</taxon>
        <taxon>fabids</taxon>
        <taxon>Fabales</taxon>
        <taxon>Fabaceae</taxon>
        <taxon>Papilionoideae</taxon>
        <taxon>50 kb inversion clade</taxon>
        <taxon>NPAAA clade</taxon>
        <taxon>indigoferoid/millettioid clade</taxon>
        <taxon>Phaseoleae</taxon>
        <taxon>Glycine</taxon>
        <taxon>Glycine subgen. Soja</taxon>
    </lineage>
</organism>
<reference evidence="2" key="2">
    <citation type="submission" date="2018-02" db="UniProtKB">
        <authorList>
            <consortium name="EnsemblPlants"/>
        </authorList>
    </citation>
    <scope>IDENTIFICATION</scope>
    <source>
        <strain evidence="2">Williams 82</strain>
    </source>
</reference>
<sequence length="59" mass="6766">MWLRKFGGDSLCLYLCNYVIFHTCGCELRPGKESLTRSCFQKLKSTIYAAEARPSVMQN</sequence>
<reference evidence="1 2" key="1">
    <citation type="journal article" date="2010" name="Nature">
        <title>Genome sequence of the palaeopolyploid soybean.</title>
        <authorList>
            <person name="Schmutz J."/>
            <person name="Cannon S.B."/>
            <person name="Schlueter J."/>
            <person name="Ma J."/>
            <person name="Mitros T."/>
            <person name="Nelson W."/>
            <person name="Hyten D.L."/>
            <person name="Song Q."/>
            <person name="Thelen J.J."/>
            <person name="Cheng J."/>
            <person name="Xu D."/>
            <person name="Hellsten U."/>
            <person name="May G.D."/>
            <person name="Yu Y."/>
            <person name="Sakurai T."/>
            <person name="Umezawa T."/>
            <person name="Bhattacharyya M.K."/>
            <person name="Sandhu D."/>
            <person name="Valliyodan B."/>
            <person name="Lindquist E."/>
            <person name="Peto M."/>
            <person name="Grant D."/>
            <person name="Shu S."/>
            <person name="Goodstein D."/>
            <person name="Barry K."/>
            <person name="Futrell-Griggs M."/>
            <person name="Abernathy B."/>
            <person name="Du J."/>
            <person name="Tian Z."/>
            <person name="Zhu L."/>
            <person name="Gill N."/>
            <person name="Joshi T."/>
            <person name="Libault M."/>
            <person name="Sethuraman A."/>
            <person name="Zhang X.-C."/>
            <person name="Shinozaki K."/>
            <person name="Nguyen H.T."/>
            <person name="Wing R.A."/>
            <person name="Cregan P."/>
            <person name="Specht J."/>
            <person name="Grimwood J."/>
            <person name="Rokhsar D."/>
            <person name="Stacey G."/>
            <person name="Shoemaker R.C."/>
            <person name="Jackson S.A."/>
        </authorList>
    </citation>
    <scope>NUCLEOTIDE SEQUENCE [LARGE SCALE GENOMIC DNA]</scope>
    <source>
        <strain evidence="2">cv. Williams 82</strain>
        <tissue evidence="1">Callus</tissue>
    </source>
</reference>
<dbReference type="AlphaFoldDB" id="A0A0R0GQ12"/>
<evidence type="ECO:0000313" key="1">
    <source>
        <dbReference type="EMBL" id="KRH20310.1"/>
    </source>
</evidence>
<keyword evidence="3" id="KW-1185">Reference proteome</keyword>
<protein>
    <submittedName>
        <fullName evidence="1 2">Uncharacterized protein</fullName>
    </submittedName>
</protein>
<reference evidence="1" key="3">
    <citation type="submission" date="2018-07" db="EMBL/GenBank/DDBJ databases">
        <title>WGS assembly of Glycine max.</title>
        <authorList>
            <person name="Schmutz J."/>
            <person name="Cannon S."/>
            <person name="Schlueter J."/>
            <person name="Ma J."/>
            <person name="Mitros T."/>
            <person name="Nelson W."/>
            <person name="Hyten D."/>
            <person name="Song Q."/>
            <person name="Thelen J."/>
            <person name="Cheng J."/>
            <person name="Xu D."/>
            <person name="Hellsten U."/>
            <person name="May G."/>
            <person name="Yu Y."/>
            <person name="Sakurai T."/>
            <person name="Umezawa T."/>
            <person name="Bhattacharyya M."/>
            <person name="Sandhu D."/>
            <person name="Valliyodan B."/>
            <person name="Lindquist E."/>
            <person name="Peto M."/>
            <person name="Grant D."/>
            <person name="Shu S."/>
            <person name="Goodstein D."/>
            <person name="Barry K."/>
            <person name="Futrell-Griggs M."/>
            <person name="Abernathy B."/>
            <person name="Du J."/>
            <person name="Tian Z."/>
            <person name="Zhu L."/>
            <person name="Gill N."/>
            <person name="Joshi T."/>
            <person name="Libault M."/>
            <person name="Sethuraman A."/>
            <person name="Zhang X."/>
            <person name="Shinozaki K."/>
            <person name="Nguyen H."/>
            <person name="Wing R."/>
            <person name="Cregan P."/>
            <person name="Specht J."/>
            <person name="Grimwood J."/>
            <person name="Rokhsar D."/>
            <person name="Stacey G."/>
            <person name="Shoemaker R."/>
            <person name="Jackson S."/>
        </authorList>
    </citation>
    <scope>NUCLEOTIDE SEQUENCE</scope>
    <source>
        <tissue evidence="1">Callus</tissue>
    </source>
</reference>
<gene>
    <name evidence="1" type="ORF">GLYMA_13G169400</name>
</gene>
<accession>A0A0R0GQ12</accession>
<dbReference type="EnsemblPlants" id="KRH20310">
    <property type="protein sequence ID" value="KRH20310"/>
    <property type="gene ID" value="GLYMA_13G169400"/>
</dbReference>
<evidence type="ECO:0000313" key="3">
    <source>
        <dbReference type="Proteomes" id="UP000008827"/>
    </source>
</evidence>